<comment type="caution">
    <text evidence="18">The sequence shown here is derived from an EMBL/GenBank/DDBJ whole genome shotgun (WGS) entry which is preliminary data.</text>
</comment>
<keyword evidence="2" id="KW-0285">Flavoprotein</keyword>
<evidence type="ECO:0000256" key="4">
    <source>
        <dbReference type="ARBA" id="ARBA00022664"/>
    </source>
</evidence>
<evidence type="ECO:0000256" key="8">
    <source>
        <dbReference type="ARBA" id="ARBA00023027"/>
    </source>
</evidence>
<evidence type="ECO:0000256" key="5">
    <source>
        <dbReference type="ARBA" id="ARBA00022694"/>
    </source>
</evidence>
<evidence type="ECO:0000313" key="18">
    <source>
        <dbReference type="EMBL" id="OBA26240.1"/>
    </source>
</evidence>
<dbReference type="OrthoDB" id="272303at2759"/>
<keyword evidence="5" id="KW-0819">tRNA processing</keyword>
<evidence type="ECO:0000313" key="19">
    <source>
        <dbReference type="Proteomes" id="UP000092321"/>
    </source>
</evidence>
<evidence type="ECO:0000256" key="15">
    <source>
        <dbReference type="ARBA" id="ARBA00049447"/>
    </source>
</evidence>
<dbReference type="GO" id="GO:0006397">
    <property type="term" value="P:mRNA processing"/>
    <property type="evidence" value="ECO:0007669"/>
    <property type="project" value="UniProtKB-KW"/>
</dbReference>
<dbReference type="EMBL" id="LXPE01000021">
    <property type="protein sequence ID" value="OBA26240.1"/>
    <property type="molecule type" value="Genomic_DNA"/>
</dbReference>
<comment type="catalytic activity">
    <reaction evidence="16">
        <text>5,6-dihydrouridine(17) in tRNA + NADP(+) = uridine(17) in tRNA + NADPH + H(+)</text>
        <dbReference type="Rhea" id="RHEA:53368"/>
        <dbReference type="Rhea" id="RHEA-COMP:13541"/>
        <dbReference type="Rhea" id="RHEA-COMP:13542"/>
        <dbReference type="ChEBI" id="CHEBI:15378"/>
        <dbReference type="ChEBI" id="CHEBI:57783"/>
        <dbReference type="ChEBI" id="CHEBI:58349"/>
        <dbReference type="ChEBI" id="CHEBI:65315"/>
        <dbReference type="ChEBI" id="CHEBI:74443"/>
        <dbReference type="EC" id="1.3.1.88"/>
    </reaction>
    <physiologicalReaction direction="right-to-left" evidence="16">
        <dbReference type="Rhea" id="RHEA:53370"/>
    </physiologicalReaction>
</comment>
<comment type="catalytic activity">
    <reaction evidence="13">
        <text>a 5,6-dihydrouridine in mRNA + NAD(+) = a uridine in mRNA + NADH + H(+)</text>
        <dbReference type="Rhea" id="RHEA:69851"/>
        <dbReference type="Rhea" id="RHEA-COMP:14658"/>
        <dbReference type="Rhea" id="RHEA-COMP:17789"/>
        <dbReference type="ChEBI" id="CHEBI:15378"/>
        <dbReference type="ChEBI" id="CHEBI:57540"/>
        <dbReference type="ChEBI" id="CHEBI:57945"/>
        <dbReference type="ChEBI" id="CHEBI:65315"/>
        <dbReference type="ChEBI" id="CHEBI:74443"/>
    </reaction>
    <physiologicalReaction direction="right-to-left" evidence="13">
        <dbReference type="Rhea" id="RHEA:69853"/>
    </physiologicalReaction>
</comment>
<dbReference type="Gene3D" id="3.20.20.70">
    <property type="entry name" value="Aldolase class I"/>
    <property type="match status" value="1"/>
</dbReference>
<evidence type="ECO:0000256" key="2">
    <source>
        <dbReference type="ARBA" id="ARBA00022630"/>
    </source>
</evidence>
<keyword evidence="8" id="KW-0520">NAD</keyword>
<dbReference type="AlphaFoldDB" id="A0A1B7TBZ1"/>
<keyword evidence="7" id="KW-0560">Oxidoreductase</keyword>
<evidence type="ECO:0000256" key="14">
    <source>
        <dbReference type="ARBA" id="ARBA00048934"/>
    </source>
</evidence>
<dbReference type="Proteomes" id="UP000092321">
    <property type="component" value="Unassembled WGS sequence"/>
</dbReference>
<dbReference type="PANTHER" id="PTHR11082:SF5">
    <property type="entry name" value="TRNA-DIHYDROURIDINE(16_17) SYNTHASE [NAD(P)(+)]-LIKE"/>
    <property type="match status" value="1"/>
</dbReference>
<gene>
    <name evidence="18" type="ORF">HANVADRAFT_53305</name>
</gene>
<keyword evidence="4" id="KW-0507">mRNA processing</keyword>
<evidence type="ECO:0000256" key="7">
    <source>
        <dbReference type="ARBA" id="ARBA00023002"/>
    </source>
</evidence>
<evidence type="ECO:0000256" key="6">
    <source>
        <dbReference type="ARBA" id="ARBA00022857"/>
    </source>
</evidence>
<keyword evidence="19" id="KW-1185">Reference proteome</keyword>
<dbReference type="EC" id="1.3.1.88" evidence="10"/>
<comment type="catalytic activity">
    <reaction evidence="15">
        <text>a 5,6-dihydrouridine in mRNA + NADP(+) = a uridine in mRNA + NADPH + H(+)</text>
        <dbReference type="Rhea" id="RHEA:69855"/>
        <dbReference type="Rhea" id="RHEA-COMP:14658"/>
        <dbReference type="Rhea" id="RHEA-COMP:17789"/>
        <dbReference type="ChEBI" id="CHEBI:15378"/>
        <dbReference type="ChEBI" id="CHEBI:57783"/>
        <dbReference type="ChEBI" id="CHEBI:58349"/>
        <dbReference type="ChEBI" id="CHEBI:65315"/>
        <dbReference type="ChEBI" id="CHEBI:74443"/>
    </reaction>
    <physiologicalReaction direction="right-to-left" evidence="15">
        <dbReference type="Rhea" id="RHEA:69857"/>
    </physiologicalReaction>
</comment>
<sequence>MIEKVTTKPVAEIATKATIAATASSTNPTGRTIFNKLNKPRKMLCPLVDHSELAFRILMKKYGCDLAYTPMLNAKMFAKDHKYRVRNFGPLDGKHEMDRPLVVQFCSNDIDELIKSCEYVKDSCDMIDLNLGCPQNIARSGHYGSFLMEDWPLIEKLIDGMHTAGLNNTCKIRIFSDIDKSLDYAQMCVNAGAKWIGVHGRMREQRGQATGLADLDYVKYIKEKIVSKVKDSEGIEEQVVISNGNMIYPEDINKVLEYTGCDAVMSGEGALYNPGIYNYTEDDDVTTAEGLDKIKNKVFPRVDFILKEYYEIVLSVKDQSPASMKSFKSHVFKLLRPFFEKELDLRNEFGPMNKIFDESEEFKQWIDKITKRIDQRIEEEPEMFKDEITLDDKNTTDEVKYYNIPFYRCQPYFRVIDGVKNNERFDIMKEEMDDKEAFLQKLKSKKQKIKDDY</sequence>
<reference evidence="19" key="1">
    <citation type="journal article" date="2016" name="Proc. Natl. Acad. Sci. U.S.A.">
        <title>Comparative genomics of biotechnologically important yeasts.</title>
        <authorList>
            <person name="Riley R."/>
            <person name="Haridas S."/>
            <person name="Wolfe K.H."/>
            <person name="Lopes M.R."/>
            <person name="Hittinger C.T."/>
            <person name="Goeker M."/>
            <person name="Salamov A.A."/>
            <person name="Wisecaver J.H."/>
            <person name="Long T.M."/>
            <person name="Calvey C.H."/>
            <person name="Aerts A.L."/>
            <person name="Barry K.W."/>
            <person name="Choi C."/>
            <person name="Clum A."/>
            <person name="Coughlan A.Y."/>
            <person name="Deshpande S."/>
            <person name="Douglass A.P."/>
            <person name="Hanson S.J."/>
            <person name="Klenk H.-P."/>
            <person name="LaButti K.M."/>
            <person name="Lapidus A."/>
            <person name="Lindquist E.A."/>
            <person name="Lipzen A.M."/>
            <person name="Meier-Kolthoff J.P."/>
            <person name="Ohm R.A."/>
            <person name="Otillar R.P."/>
            <person name="Pangilinan J.L."/>
            <person name="Peng Y."/>
            <person name="Rokas A."/>
            <person name="Rosa C.A."/>
            <person name="Scheuner C."/>
            <person name="Sibirny A.A."/>
            <person name="Slot J.C."/>
            <person name="Stielow J.B."/>
            <person name="Sun H."/>
            <person name="Kurtzman C.P."/>
            <person name="Blackwell M."/>
            <person name="Grigoriev I.V."/>
            <person name="Jeffries T.W."/>
        </authorList>
    </citation>
    <scope>NUCLEOTIDE SEQUENCE [LARGE SCALE GENOMIC DNA]</scope>
    <source>
        <strain evidence="19">NRRL Y-1626</strain>
    </source>
</reference>
<comment type="catalytic activity">
    <reaction evidence="12">
        <text>5,6-dihydrouridine(16) in tRNA + NADP(+) = uridine(16) in tRNA + NADPH + H(+)</text>
        <dbReference type="Rhea" id="RHEA:53376"/>
        <dbReference type="Rhea" id="RHEA-COMP:13543"/>
        <dbReference type="Rhea" id="RHEA-COMP:13544"/>
        <dbReference type="ChEBI" id="CHEBI:15378"/>
        <dbReference type="ChEBI" id="CHEBI:57783"/>
        <dbReference type="ChEBI" id="CHEBI:58349"/>
        <dbReference type="ChEBI" id="CHEBI:65315"/>
        <dbReference type="ChEBI" id="CHEBI:74443"/>
        <dbReference type="EC" id="1.3.1.88"/>
    </reaction>
    <physiologicalReaction direction="right-to-left" evidence="12">
        <dbReference type="Rhea" id="RHEA:53378"/>
    </physiologicalReaction>
</comment>
<evidence type="ECO:0000256" key="13">
    <source>
        <dbReference type="ARBA" id="ARBA00048342"/>
    </source>
</evidence>
<dbReference type="SUPFAM" id="SSF51395">
    <property type="entry name" value="FMN-linked oxidoreductases"/>
    <property type="match status" value="1"/>
</dbReference>
<keyword evidence="6" id="KW-0521">NADP</keyword>
<evidence type="ECO:0000259" key="17">
    <source>
        <dbReference type="Pfam" id="PF01207"/>
    </source>
</evidence>
<dbReference type="Pfam" id="PF01207">
    <property type="entry name" value="Dus"/>
    <property type="match status" value="1"/>
</dbReference>
<comment type="similarity">
    <text evidence="9">Belongs to the Dus family. Dus1 subfamily.</text>
</comment>
<dbReference type="GO" id="GO:0050660">
    <property type="term" value="F:flavin adenine dinucleotide binding"/>
    <property type="evidence" value="ECO:0007669"/>
    <property type="project" value="InterPro"/>
</dbReference>
<dbReference type="PANTHER" id="PTHR11082">
    <property type="entry name" value="TRNA-DIHYDROURIDINE SYNTHASE"/>
    <property type="match status" value="1"/>
</dbReference>
<accession>A0A1B7TBZ1</accession>
<evidence type="ECO:0000256" key="3">
    <source>
        <dbReference type="ARBA" id="ARBA00022643"/>
    </source>
</evidence>
<protein>
    <recommendedName>
        <fullName evidence="10">tRNA-dihydrouridine(16/17) synthase [NAD(P)(+)]</fullName>
        <ecNumber evidence="10">1.3.1.88</ecNumber>
    </recommendedName>
</protein>
<dbReference type="CDD" id="cd02801">
    <property type="entry name" value="DUS_like_FMN"/>
    <property type="match status" value="1"/>
</dbReference>
<proteinExistence type="inferred from homology"/>
<evidence type="ECO:0000256" key="10">
    <source>
        <dbReference type="ARBA" id="ARBA00038890"/>
    </source>
</evidence>
<comment type="catalytic activity">
    <reaction evidence="14">
        <text>5,6-dihydrouridine(16) in tRNA + NAD(+) = uridine(16) in tRNA + NADH + H(+)</text>
        <dbReference type="Rhea" id="RHEA:53380"/>
        <dbReference type="Rhea" id="RHEA-COMP:13543"/>
        <dbReference type="Rhea" id="RHEA-COMP:13544"/>
        <dbReference type="ChEBI" id="CHEBI:15378"/>
        <dbReference type="ChEBI" id="CHEBI:57540"/>
        <dbReference type="ChEBI" id="CHEBI:57945"/>
        <dbReference type="ChEBI" id="CHEBI:65315"/>
        <dbReference type="ChEBI" id="CHEBI:74443"/>
        <dbReference type="EC" id="1.3.1.88"/>
    </reaction>
    <physiologicalReaction direction="right-to-left" evidence="14">
        <dbReference type="Rhea" id="RHEA:53382"/>
    </physiologicalReaction>
</comment>
<evidence type="ECO:0000256" key="12">
    <source>
        <dbReference type="ARBA" id="ARBA00047652"/>
    </source>
</evidence>
<feature type="domain" description="DUS-like FMN-binding" evidence="17">
    <location>
        <begin position="44"/>
        <end position="363"/>
    </location>
</feature>
<dbReference type="InterPro" id="IPR018517">
    <property type="entry name" value="tRNA_hU_synthase_CS"/>
</dbReference>
<organism evidence="18 19">
    <name type="scientific">Hanseniaspora valbyensis NRRL Y-1626</name>
    <dbReference type="NCBI Taxonomy" id="766949"/>
    <lineage>
        <taxon>Eukaryota</taxon>
        <taxon>Fungi</taxon>
        <taxon>Dikarya</taxon>
        <taxon>Ascomycota</taxon>
        <taxon>Saccharomycotina</taxon>
        <taxon>Saccharomycetes</taxon>
        <taxon>Saccharomycodales</taxon>
        <taxon>Saccharomycodaceae</taxon>
        <taxon>Hanseniaspora</taxon>
    </lineage>
</organism>
<dbReference type="InterPro" id="IPR013785">
    <property type="entry name" value="Aldolase_TIM"/>
</dbReference>
<dbReference type="GO" id="GO:0017150">
    <property type="term" value="F:tRNA dihydrouridine synthase activity"/>
    <property type="evidence" value="ECO:0007669"/>
    <property type="project" value="InterPro"/>
</dbReference>
<evidence type="ECO:0000256" key="9">
    <source>
        <dbReference type="ARBA" id="ARBA00038313"/>
    </source>
</evidence>
<keyword evidence="3" id="KW-0288">FMN</keyword>
<dbReference type="InterPro" id="IPR035587">
    <property type="entry name" value="DUS-like_FMN-bd"/>
</dbReference>
<comment type="cofactor">
    <cofactor evidence="1">
        <name>FMN</name>
        <dbReference type="ChEBI" id="CHEBI:58210"/>
    </cofactor>
</comment>
<evidence type="ECO:0000256" key="1">
    <source>
        <dbReference type="ARBA" id="ARBA00001917"/>
    </source>
</evidence>
<evidence type="ECO:0000256" key="16">
    <source>
        <dbReference type="ARBA" id="ARBA00049467"/>
    </source>
</evidence>
<dbReference type="PROSITE" id="PS01136">
    <property type="entry name" value="UPF0034"/>
    <property type="match status" value="1"/>
</dbReference>
<evidence type="ECO:0000256" key="11">
    <source>
        <dbReference type="ARBA" id="ARBA00047287"/>
    </source>
</evidence>
<name>A0A1B7TBZ1_9ASCO</name>
<comment type="catalytic activity">
    <reaction evidence="11">
        <text>5,6-dihydrouridine(17) in tRNA + NAD(+) = uridine(17) in tRNA + NADH + H(+)</text>
        <dbReference type="Rhea" id="RHEA:53372"/>
        <dbReference type="Rhea" id="RHEA-COMP:13541"/>
        <dbReference type="Rhea" id="RHEA-COMP:13542"/>
        <dbReference type="ChEBI" id="CHEBI:15378"/>
        <dbReference type="ChEBI" id="CHEBI:57540"/>
        <dbReference type="ChEBI" id="CHEBI:57945"/>
        <dbReference type="ChEBI" id="CHEBI:65315"/>
        <dbReference type="ChEBI" id="CHEBI:74443"/>
        <dbReference type="EC" id="1.3.1.88"/>
    </reaction>
    <physiologicalReaction direction="right-to-left" evidence="11">
        <dbReference type="Rhea" id="RHEA:53374"/>
    </physiologicalReaction>
</comment>